<keyword evidence="2" id="KW-1185">Reference proteome</keyword>
<accession>A0A9D4K1T2</accession>
<name>A0A9D4K1T2_DREPO</name>
<organism evidence="1 2">
    <name type="scientific">Dreissena polymorpha</name>
    <name type="common">Zebra mussel</name>
    <name type="synonym">Mytilus polymorpha</name>
    <dbReference type="NCBI Taxonomy" id="45954"/>
    <lineage>
        <taxon>Eukaryota</taxon>
        <taxon>Metazoa</taxon>
        <taxon>Spiralia</taxon>
        <taxon>Lophotrochozoa</taxon>
        <taxon>Mollusca</taxon>
        <taxon>Bivalvia</taxon>
        <taxon>Autobranchia</taxon>
        <taxon>Heteroconchia</taxon>
        <taxon>Euheterodonta</taxon>
        <taxon>Imparidentia</taxon>
        <taxon>Neoheterodontei</taxon>
        <taxon>Myida</taxon>
        <taxon>Dreissenoidea</taxon>
        <taxon>Dreissenidae</taxon>
        <taxon>Dreissena</taxon>
    </lineage>
</organism>
<proteinExistence type="predicted"/>
<comment type="caution">
    <text evidence="1">The sequence shown here is derived from an EMBL/GenBank/DDBJ whole genome shotgun (WGS) entry which is preliminary data.</text>
</comment>
<dbReference type="PANTHER" id="PTHR46963">
    <property type="entry name" value="SIMILAR TO RIKEN CDNA E130308A19"/>
    <property type="match status" value="1"/>
</dbReference>
<protein>
    <submittedName>
        <fullName evidence="1">Uncharacterized protein</fullName>
    </submittedName>
</protein>
<evidence type="ECO:0000313" key="2">
    <source>
        <dbReference type="Proteomes" id="UP000828390"/>
    </source>
</evidence>
<sequence>MHQLDVDILDEHIATFILSPQRQDGTEFEPTSIRAIISRLDQKLKRHKHPFSIMNEKGPQFSLTRETYNAKNKSLKKQVKITFF</sequence>
<dbReference type="Proteomes" id="UP000828390">
    <property type="component" value="Unassembled WGS sequence"/>
</dbReference>
<dbReference type="AlphaFoldDB" id="A0A9D4K1T2"/>
<dbReference type="PANTHER" id="PTHR46963:SF1">
    <property type="entry name" value="SIMILAR TO RIKEN CDNA E130308A19"/>
    <property type="match status" value="1"/>
</dbReference>
<dbReference type="InterPro" id="IPR042838">
    <property type="entry name" value="KIAA1958"/>
</dbReference>
<dbReference type="EMBL" id="JAIWYP010000005">
    <property type="protein sequence ID" value="KAH3828483.1"/>
    <property type="molecule type" value="Genomic_DNA"/>
</dbReference>
<reference evidence="1" key="2">
    <citation type="submission" date="2020-11" db="EMBL/GenBank/DDBJ databases">
        <authorList>
            <person name="McCartney M.A."/>
            <person name="Auch B."/>
            <person name="Kono T."/>
            <person name="Mallez S."/>
            <person name="Becker A."/>
            <person name="Gohl D.M."/>
            <person name="Silverstein K.A.T."/>
            <person name="Koren S."/>
            <person name="Bechman K.B."/>
            <person name="Herman A."/>
            <person name="Abrahante J.E."/>
            <person name="Garbe J."/>
        </authorList>
    </citation>
    <scope>NUCLEOTIDE SEQUENCE</scope>
    <source>
        <strain evidence="1">Duluth1</strain>
        <tissue evidence="1">Whole animal</tissue>
    </source>
</reference>
<evidence type="ECO:0000313" key="1">
    <source>
        <dbReference type="EMBL" id="KAH3828483.1"/>
    </source>
</evidence>
<reference evidence="1" key="1">
    <citation type="journal article" date="2019" name="bioRxiv">
        <title>The Genome of the Zebra Mussel, Dreissena polymorpha: A Resource for Invasive Species Research.</title>
        <authorList>
            <person name="McCartney M.A."/>
            <person name="Auch B."/>
            <person name="Kono T."/>
            <person name="Mallez S."/>
            <person name="Zhang Y."/>
            <person name="Obille A."/>
            <person name="Becker A."/>
            <person name="Abrahante J.E."/>
            <person name="Garbe J."/>
            <person name="Badalamenti J.P."/>
            <person name="Herman A."/>
            <person name="Mangelson H."/>
            <person name="Liachko I."/>
            <person name="Sullivan S."/>
            <person name="Sone E.D."/>
            <person name="Koren S."/>
            <person name="Silverstein K.A.T."/>
            <person name="Beckman K.B."/>
            <person name="Gohl D.M."/>
        </authorList>
    </citation>
    <scope>NUCLEOTIDE SEQUENCE</scope>
    <source>
        <strain evidence="1">Duluth1</strain>
        <tissue evidence="1">Whole animal</tissue>
    </source>
</reference>
<gene>
    <name evidence="1" type="ORF">DPMN_130458</name>
</gene>